<feature type="domain" description="BTB" evidence="1">
    <location>
        <begin position="43"/>
        <end position="120"/>
    </location>
</feature>
<dbReference type="Gene3D" id="3.30.710.10">
    <property type="entry name" value="Potassium Channel Kv1.1, Chain A"/>
    <property type="match status" value="1"/>
</dbReference>
<dbReference type="InterPro" id="IPR000210">
    <property type="entry name" value="BTB/POZ_dom"/>
</dbReference>
<dbReference type="SUPFAM" id="SSF54695">
    <property type="entry name" value="POZ domain"/>
    <property type="match status" value="1"/>
</dbReference>
<evidence type="ECO:0000259" key="1">
    <source>
        <dbReference type="PROSITE" id="PS50097"/>
    </source>
</evidence>
<accession>A0A183CPH7</accession>
<keyword evidence="2" id="KW-1185">Reference proteome</keyword>
<dbReference type="Proteomes" id="UP000050741">
    <property type="component" value="Unassembled WGS sequence"/>
</dbReference>
<dbReference type="SMART" id="SM00225">
    <property type="entry name" value="BTB"/>
    <property type="match status" value="1"/>
</dbReference>
<dbReference type="AlphaFoldDB" id="A0A183CPH7"/>
<protein>
    <submittedName>
        <fullName evidence="3">BTB domain-containing protein</fullName>
    </submittedName>
</protein>
<dbReference type="InterPro" id="IPR011333">
    <property type="entry name" value="SKP1/BTB/POZ_sf"/>
</dbReference>
<dbReference type="PROSITE" id="PS50097">
    <property type="entry name" value="BTB"/>
    <property type="match status" value="1"/>
</dbReference>
<name>A0A183CPH7_GLOPA</name>
<dbReference type="Pfam" id="PF00651">
    <property type="entry name" value="BTB"/>
    <property type="match status" value="1"/>
</dbReference>
<evidence type="ECO:0000313" key="3">
    <source>
        <dbReference type="WBParaSite" id="GPLIN_001478400"/>
    </source>
</evidence>
<dbReference type="PANTHER" id="PTHR22744:SF14">
    <property type="entry name" value="BTB DOMAIN-CONTAINING PROTEIN-RELATED"/>
    <property type="match status" value="1"/>
</dbReference>
<dbReference type="CDD" id="cd18186">
    <property type="entry name" value="BTB_POZ_ZBTB_KLHL-like"/>
    <property type="match status" value="1"/>
</dbReference>
<reference evidence="3" key="3">
    <citation type="submission" date="2016-06" db="UniProtKB">
        <authorList>
            <consortium name="WormBaseParasite"/>
        </authorList>
    </citation>
    <scope>IDENTIFICATION</scope>
</reference>
<reference evidence="2" key="1">
    <citation type="submission" date="2013-12" db="EMBL/GenBank/DDBJ databases">
        <authorList>
            <person name="Aslett M."/>
        </authorList>
    </citation>
    <scope>NUCLEOTIDE SEQUENCE [LARGE SCALE GENOMIC DNA]</scope>
    <source>
        <strain evidence="2">Lindley</strain>
    </source>
</reference>
<dbReference type="PANTHER" id="PTHR22744">
    <property type="entry name" value="HELIX LOOP HELIX PROTEIN 21-RELATED"/>
    <property type="match status" value="1"/>
</dbReference>
<proteinExistence type="predicted"/>
<dbReference type="WBParaSite" id="GPLIN_001478400">
    <property type="protein sequence ID" value="GPLIN_001478400"/>
    <property type="gene ID" value="GPLIN_001478400"/>
</dbReference>
<reference evidence="2" key="2">
    <citation type="submission" date="2014-05" db="EMBL/GenBank/DDBJ databases">
        <title>The genome and life-stage specific transcriptomes of Globodera pallida elucidate key aspects of plant parasitism by a cyst nematode.</title>
        <authorList>
            <person name="Cotton J.A."/>
            <person name="Lilley C.J."/>
            <person name="Jones L.M."/>
            <person name="Kikuchi T."/>
            <person name="Reid A.J."/>
            <person name="Thorpe P."/>
            <person name="Tsai I.J."/>
            <person name="Beasley H."/>
            <person name="Blok V."/>
            <person name="Cock P.J.A."/>
            <person name="Van den Akker S.E."/>
            <person name="Holroyd N."/>
            <person name="Hunt M."/>
            <person name="Mantelin S."/>
            <person name="Naghra H."/>
            <person name="Pain A."/>
            <person name="Palomares-Rius J.E."/>
            <person name="Zarowiecki M."/>
            <person name="Berriman M."/>
            <person name="Jones J.T."/>
            <person name="Urwin P.E."/>
        </authorList>
    </citation>
    <scope>NUCLEOTIDE SEQUENCE [LARGE SCALE GENOMIC DNA]</scope>
    <source>
        <strain evidence="2">Lindley</strain>
    </source>
</reference>
<organism evidence="2 3">
    <name type="scientific">Globodera pallida</name>
    <name type="common">Potato cyst nematode worm</name>
    <name type="synonym">Heterodera pallida</name>
    <dbReference type="NCBI Taxonomy" id="36090"/>
    <lineage>
        <taxon>Eukaryota</taxon>
        <taxon>Metazoa</taxon>
        <taxon>Ecdysozoa</taxon>
        <taxon>Nematoda</taxon>
        <taxon>Chromadorea</taxon>
        <taxon>Rhabditida</taxon>
        <taxon>Tylenchina</taxon>
        <taxon>Tylenchomorpha</taxon>
        <taxon>Tylenchoidea</taxon>
        <taxon>Heteroderidae</taxon>
        <taxon>Heteroderinae</taxon>
        <taxon>Globodera</taxon>
    </lineage>
</organism>
<sequence>MTAKLTPTGINLLKECQSANEDSVEFVTKVLPDAPCGISIPRTDILTVKSSGDENESNVPINKNYLAAHSSLFNVLFNENGQADRDTAEGCSVNIDPPATVEHFNKMIDVLHLGDYVLNDENVENVLRLANQFLLEEVEGKCKRYLTSEHCKIPTIKKFQIAEKYGLDALGEYILNHKIQKSDFDGKFFMDNLHLMRKLSGQANQAIAIRHRQLFPPAQTDDESAEKRQRV</sequence>
<evidence type="ECO:0000313" key="2">
    <source>
        <dbReference type="Proteomes" id="UP000050741"/>
    </source>
</evidence>